<name>A0A0D5NN61_9BACL</name>
<gene>
    <name evidence="1" type="ORF">VN24_21895</name>
</gene>
<proteinExistence type="predicted"/>
<evidence type="ECO:0000313" key="1">
    <source>
        <dbReference type="EMBL" id="AJY76734.1"/>
    </source>
</evidence>
<keyword evidence="2" id="KW-1185">Reference proteome</keyword>
<dbReference type="AlphaFoldDB" id="A0A0D5NN61"/>
<dbReference type="EMBL" id="CP011058">
    <property type="protein sequence ID" value="AJY76734.1"/>
    <property type="molecule type" value="Genomic_DNA"/>
</dbReference>
<dbReference type="PATRIC" id="fig|1126833.4.peg.4810"/>
<reference evidence="1 2" key="1">
    <citation type="journal article" date="2015" name="J. Biotechnol.">
        <title>Complete genome sequence of Paenibacillus beijingensis 7188(T) (=DSM 24997(T)), a novel rhizobacterium from jujube garden soil.</title>
        <authorList>
            <person name="Kwak Y."/>
            <person name="Shin J.H."/>
        </authorList>
    </citation>
    <scope>NUCLEOTIDE SEQUENCE [LARGE SCALE GENOMIC DNA]</scope>
    <source>
        <strain evidence="1 2">DSM 24997</strain>
    </source>
</reference>
<sequence>MKKIAVVDLYFPSENEGGQKKIPVSDFSTPIKFEDDPEYEFGAWSMVIELHNKPNYSRETTADMYFLFCDSKEVPNHLLEVGKDFILLNSKTVAKGKIISIKE</sequence>
<protein>
    <submittedName>
        <fullName evidence="1">Uncharacterized protein</fullName>
    </submittedName>
</protein>
<organism evidence="1 2">
    <name type="scientific">Paenibacillus beijingensis</name>
    <dbReference type="NCBI Taxonomy" id="1126833"/>
    <lineage>
        <taxon>Bacteria</taxon>
        <taxon>Bacillati</taxon>
        <taxon>Bacillota</taxon>
        <taxon>Bacilli</taxon>
        <taxon>Bacillales</taxon>
        <taxon>Paenibacillaceae</taxon>
        <taxon>Paenibacillus</taxon>
    </lineage>
</organism>
<dbReference type="OrthoDB" id="2615774at2"/>
<dbReference type="RefSeq" id="WP_045672159.1">
    <property type="nucleotide sequence ID" value="NZ_CP011058.1"/>
</dbReference>
<dbReference type="Proteomes" id="UP000032633">
    <property type="component" value="Chromosome"/>
</dbReference>
<accession>A0A0D5NN61</accession>
<evidence type="ECO:0000313" key="2">
    <source>
        <dbReference type="Proteomes" id="UP000032633"/>
    </source>
</evidence>
<reference evidence="2" key="2">
    <citation type="submission" date="2015-03" db="EMBL/GenBank/DDBJ databases">
        <title>Genome sequence of Paenibacillus beijingensis strain DSM 24997T.</title>
        <authorList>
            <person name="Kwak Y."/>
            <person name="Shin J.-H."/>
        </authorList>
    </citation>
    <scope>NUCLEOTIDE SEQUENCE [LARGE SCALE GENOMIC DNA]</scope>
    <source>
        <strain evidence="2">DSM 24997</strain>
    </source>
</reference>
<dbReference type="KEGG" id="pbj:VN24_21895"/>
<dbReference type="HOGENOM" id="CLU_2260946_0_0_9"/>